<evidence type="ECO:0000259" key="6">
    <source>
        <dbReference type="Pfam" id="PF02777"/>
    </source>
</evidence>
<feature type="binding site" evidence="5">
    <location>
        <position position="74"/>
    </location>
    <ligand>
        <name>Mn(2+)</name>
        <dbReference type="ChEBI" id="CHEBI:29035"/>
    </ligand>
</feature>
<feature type="binding site" evidence="5">
    <location>
        <position position="25"/>
    </location>
    <ligand>
        <name>Mn(2+)</name>
        <dbReference type="ChEBI" id="CHEBI:29035"/>
    </ligand>
</feature>
<dbReference type="EMBL" id="PCST01000019">
    <property type="protein sequence ID" value="PIP55719.1"/>
    <property type="molecule type" value="Genomic_DNA"/>
</dbReference>
<dbReference type="InterPro" id="IPR019833">
    <property type="entry name" value="Mn/Fe_SOD_BS"/>
</dbReference>
<dbReference type="InterPro" id="IPR036314">
    <property type="entry name" value="SOD_C_sf"/>
</dbReference>
<dbReference type="InterPro" id="IPR050265">
    <property type="entry name" value="Fe/Mn_Superoxide_Dismutase"/>
</dbReference>
<sequence>MKMFEEKKFEIPELNGISKKTIEEHLKLYAGYVKNTNTILTKIDEYTVDSEKNAYALGELQRRFSFEFDGMRNHEYYFAHFENGSTALATSGPLYEAVVDEWGDFDKWLNRFKSIALIRGIGWAILYYDSHTKRLLNAWVDEHHLGQLTGLAPVVVLDMWEHAYFIDYTPAEKKKYIEAFFENLNWQSAEQNFADAQQI</sequence>
<dbReference type="PANTHER" id="PTHR11404">
    <property type="entry name" value="SUPEROXIDE DISMUTASE 2"/>
    <property type="match status" value="1"/>
</dbReference>
<keyword evidence="4" id="KW-0560">Oxidoreductase</keyword>
<dbReference type="InterPro" id="IPR001189">
    <property type="entry name" value="Mn/Fe_SOD"/>
</dbReference>
<dbReference type="GO" id="GO:0004784">
    <property type="term" value="F:superoxide dismutase activity"/>
    <property type="evidence" value="ECO:0007669"/>
    <property type="project" value="UniProtKB-EC"/>
</dbReference>
<dbReference type="Gene3D" id="1.10.287.990">
    <property type="entry name" value="Fe,Mn superoxide dismutase (SOD) domain"/>
    <property type="match status" value="1"/>
</dbReference>
<feature type="binding site" evidence="5">
    <location>
        <position position="158"/>
    </location>
    <ligand>
        <name>Mn(2+)</name>
        <dbReference type="ChEBI" id="CHEBI:29035"/>
    </ligand>
</feature>
<dbReference type="InterPro" id="IPR019832">
    <property type="entry name" value="Mn/Fe_SOD_C"/>
</dbReference>
<evidence type="ECO:0000256" key="5">
    <source>
        <dbReference type="PIRSR" id="PIRSR000349-1"/>
    </source>
</evidence>
<gene>
    <name evidence="7" type="ORF">COX06_01460</name>
</gene>
<feature type="domain" description="Manganese/iron superoxide dismutase C-terminal" evidence="6">
    <location>
        <begin position="91"/>
        <end position="191"/>
    </location>
</feature>
<dbReference type="PIRSF" id="PIRSF000349">
    <property type="entry name" value="SODismutase"/>
    <property type="match status" value="1"/>
</dbReference>
<keyword evidence="3 5" id="KW-0479">Metal-binding</keyword>
<dbReference type="Pfam" id="PF02777">
    <property type="entry name" value="Sod_Fe_C"/>
    <property type="match status" value="1"/>
</dbReference>
<evidence type="ECO:0000313" key="7">
    <source>
        <dbReference type="EMBL" id="PIP55719.1"/>
    </source>
</evidence>
<evidence type="ECO:0000313" key="8">
    <source>
        <dbReference type="Proteomes" id="UP000229794"/>
    </source>
</evidence>
<evidence type="ECO:0000256" key="4">
    <source>
        <dbReference type="ARBA" id="ARBA00023002"/>
    </source>
</evidence>
<dbReference type="EC" id="1.15.1.1" evidence="2"/>
<feature type="binding site" evidence="5">
    <location>
        <position position="162"/>
    </location>
    <ligand>
        <name>Mn(2+)</name>
        <dbReference type="ChEBI" id="CHEBI:29035"/>
    </ligand>
</feature>
<dbReference type="Gene3D" id="3.55.40.20">
    <property type="entry name" value="Iron/manganese superoxide dismutase, C-terminal domain"/>
    <property type="match status" value="1"/>
</dbReference>
<evidence type="ECO:0000256" key="3">
    <source>
        <dbReference type="ARBA" id="ARBA00022723"/>
    </source>
</evidence>
<dbReference type="SUPFAM" id="SSF54719">
    <property type="entry name" value="Fe,Mn superoxide dismutase (SOD), C-terminal domain"/>
    <property type="match status" value="1"/>
</dbReference>
<proteinExistence type="inferred from homology"/>
<dbReference type="PROSITE" id="PS00088">
    <property type="entry name" value="SOD_MN"/>
    <property type="match status" value="1"/>
</dbReference>
<dbReference type="InterPro" id="IPR036324">
    <property type="entry name" value="Mn/Fe_SOD_N_sf"/>
</dbReference>
<accession>A0A2H0BDQ9</accession>
<evidence type="ECO:0000256" key="2">
    <source>
        <dbReference type="ARBA" id="ARBA00012682"/>
    </source>
</evidence>
<comment type="similarity">
    <text evidence="1">Belongs to the iron/manganese superoxide dismutase family.</text>
</comment>
<dbReference type="Proteomes" id="UP000229794">
    <property type="component" value="Unassembled WGS sequence"/>
</dbReference>
<dbReference type="AlphaFoldDB" id="A0A2H0BDQ9"/>
<comment type="caution">
    <text evidence="7">The sequence shown here is derived from an EMBL/GenBank/DDBJ whole genome shotgun (WGS) entry which is preliminary data.</text>
</comment>
<organism evidence="7 8">
    <name type="scientific">Candidatus Zambryskibacteria bacterium CG22_combo_CG10-13_8_21_14_all_42_17</name>
    <dbReference type="NCBI Taxonomy" id="1975118"/>
    <lineage>
        <taxon>Bacteria</taxon>
        <taxon>Candidatus Zambryskiibacteriota</taxon>
    </lineage>
</organism>
<protein>
    <recommendedName>
        <fullName evidence="2">superoxide dismutase</fullName>
        <ecNumber evidence="2">1.15.1.1</ecNumber>
    </recommendedName>
</protein>
<dbReference type="SUPFAM" id="SSF46609">
    <property type="entry name" value="Fe,Mn superoxide dismutase (SOD), N-terminal domain"/>
    <property type="match status" value="1"/>
</dbReference>
<name>A0A2H0BDQ9_9BACT</name>
<evidence type="ECO:0000256" key="1">
    <source>
        <dbReference type="ARBA" id="ARBA00008714"/>
    </source>
</evidence>
<dbReference type="PANTHER" id="PTHR11404:SF6">
    <property type="entry name" value="SUPEROXIDE DISMUTASE [MN], MITOCHONDRIAL"/>
    <property type="match status" value="1"/>
</dbReference>
<dbReference type="GO" id="GO:0046872">
    <property type="term" value="F:metal ion binding"/>
    <property type="evidence" value="ECO:0007669"/>
    <property type="project" value="UniProtKB-KW"/>
</dbReference>
<reference evidence="7 8" key="1">
    <citation type="submission" date="2017-09" db="EMBL/GenBank/DDBJ databases">
        <title>Depth-based differentiation of microbial function through sediment-hosted aquifers and enrichment of novel symbionts in the deep terrestrial subsurface.</title>
        <authorList>
            <person name="Probst A.J."/>
            <person name="Ladd B."/>
            <person name="Jarett J.K."/>
            <person name="Geller-Mcgrath D.E."/>
            <person name="Sieber C.M."/>
            <person name="Emerson J.B."/>
            <person name="Anantharaman K."/>
            <person name="Thomas B.C."/>
            <person name="Malmstrom R."/>
            <person name="Stieglmeier M."/>
            <person name="Klingl A."/>
            <person name="Woyke T."/>
            <person name="Ryan C.M."/>
            <person name="Banfield J.F."/>
        </authorList>
    </citation>
    <scope>NUCLEOTIDE SEQUENCE [LARGE SCALE GENOMIC DNA]</scope>
    <source>
        <strain evidence="7">CG22_combo_CG10-13_8_21_14_all_42_17</strain>
    </source>
</reference>